<dbReference type="EMBL" id="CP050964">
    <property type="protein sequence ID" value="QIX92715.1"/>
    <property type="molecule type" value="Genomic_DNA"/>
</dbReference>
<dbReference type="EMBL" id="BJLB01000001">
    <property type="protein sequence ID" value="GEA39077.1"/>
    <property type="molecule type" value="Genomic_DNA"/>
</dbReference>
<dbReference type="GeneID" id="57963564"/>
<organism evidence="1 4">
    <name type="scientific">Enterocloster clostridioformis</name>
    <dbReference type="NCBI Taxonomy" id="1531"/>
    <lineage>
        <taxon>Bacteria</taxon>
        <taxon>Bacillati</taxon>
        <taxon>Bacillota</taxon>
        <taxon>Clostridia</taxon>
        <taxon>Lachnospirales</taxon>
        <taxon>Lachnospiraceae</taxon>
        <taxon>Enterocloster</taxon>
    </lineage>
</organism>
<dbReference type="Proteomes" id="UP000501069">
    <property type="component" value="Chromosome"/>
</dbReference>
<dbReference type="Proteomes" id="UP000719916">
    <property type="component" value="Unassembled WGS sequence"/>
</dbReference>
<dbReference type="EMBL" id="JAAISW010000008">
    <property type="protein sequence ID" value="NSJ43449.1"/>
    <property type="molecule type" value="Genomic_DNA"/>
</dbReference>
<evidence type="ECO:0000313" key="4">
    <source>
        <dbReference type="Proteomes" id="UP000315200"/>
    </source>
</evidence>
<evidence type="ECO:0000313" key="2">
    <source>
        <dbReference type="EMBL" id="NSJ43449.1"/>
    </source>
</evidence>
<protein>
    <submittedName>
        <fullName evidence="1">Uncharacterized protein</fullName>
    </submittedName>
</protein>
<reference evidence="2 6" key="3">
    <citation type="journal article" date="2020" name="Cell Host Microbe">
        <title>Functional and Genomic Variation between Human-Derived Isolates of Lachnospiraceae Reveals Inter- and Intra-Species Diversity.</title>
        <authorList>
            <person name="Sorbara M.T."/>
            <person name="Littmann E.R."/>
            <person name="Fontana E."/>
            <person name="Moody T.U."/>
            <person name="Kohout C.E."/>
            <person name="Gjonbalaj M."/>
            <person name="Eaton V."/>
            <person name="Seok R."/>
            <person name="Leiner I.M."/>
            <person name="Pamer E.G."/>
        </authorList>
    </citation>
    <scope>NUCLEOTIDE SEQUENCE [LARGE SCALE GENOMIC DNA]</scope>
    <source>
        <strain evidence="2 6">MSK.2.26</strain>
    </source>
</reference>
<dbReference type="Proteomes" id="UP000315200">
    <property type="component" value="Unassembled WGS sequence"/>
</dbReference>
<gene>
    <name evidence="1" type="ORF">Ccl03g_47900</name>
    <name evidence="3" type="ORF">FOC47_20490</name>
    <name evidence="2" type="ORF">G5B26_07605</name>
</gene>
<name>A0A7T9A6K2_9FIRM</name>
<reference evidence="1 4" key="1">
    <citation type="submission" date="2019-06" db="EMBL/GenBank/DDBJ databases">
        <title>Draft genome sequence of [Clostridium] clostridioforme NBRC 113352.</title>
        <authorList>
            <person name="Miura T."/>
            <person name="Furukawa M."/>
            <person name="Shimamura M."/>
            <person name="Ohyama Y."/>
            <person name="Yamazoe A."/>
            <person name="Kawasaki H."/>
        </authorList>
    </citation>
    <scope>NUCLEOTIDE SEQUENCE [LARGE SCALE GENOMIC DNA]</scope>
    <source>
        <strain evidence="1 4">NBRC 113352</strain>
    </source>
</reference>
<reference evidence="3 5" key="2">
    <citation type="submission" date="2019-11" db="EMBL/GenBank/DDBJ databases">
        <title>FDA dAtabase for Regulatory Grade micrObial Sequences (FDA-ARGOS): Supporting development and validation of Infectious Disease Dx tests.</title>
        <authorList>
            <person name="Turner S."/>
            <person name="Byrd R."/>
            <person name="Tallon L."/>
            <person name="Sadzewicz L."/>
            <person name="Vavikolanu K."/>
            <person name="Mehta A."/>
            <person name="Aluvathingal J."/>
            <person name="Nadendla S."/>
            <person name="Myers T."/>
            <person name="Yan Y."/>
            <person name="Sichtig H."/>
        </authorList>
    </citation>
    <scope>NUCLEOTIDE SEQUENCE [LARGE SCALE GENOMIC DNA]</scope>
    <source>
        <strain evidence="3 5">FDAARGOS_739</strain>
    </source>
</reference>
<sequence length="45" mass="4960">MWTCWCNPFSLLKAIVDMSPVNDLIVAAEVVEDESEPYGGIAECL</sequence>
<evidence type="ECO:0000313" key="1">
    <source>
        <dbReference type="EMBL" id="GEA39077.1"/>
    </source>
</evidence>
<reference evidence="2" key="4">
    <citation type="submission" date="2020-02" db="EMBL/GenBank/DDBJ databases">
        <authorList>
            <person name="Littmann E."/>
            <person name="Sorbara M."/>
        </authorList>
    </citation>
    <scope>NUCLEOTIDE SEQUENCE</scope>
    <source>
        <strain evidence="2">MSK.2.26</strain>
    </source>
</reference>
<proteinExistence type="predicted"/>
<accession>A0A7T9A6K2</accession>
<dbReference type="AlphaFoldDB" id="A0A7T9A6K2"/>
<evidence type="ECO:0000313" key="5">
    <source>
        <dbReference type="Proteomes" id="UP000501069"/>
    </source>
</evidence>
<evidence type="ECO:0000313" key="3">
    <source>
        <dbReference type="EMBL" id="QIX92715.1"/>
    </source>
</evidence>
<dbReference type="RefSeq" id="WP_155418887.1">
    <property type="nucleotide sequence ID" value="NZ_AP031445.1"/>
</dbReference>
<evidence type="ECO:0000313" key="6">
    <source>
        <dbReference type="Proteomes" id="UP000719916"/>
    </source>
</evidence>